<evidence type="ECO:0000256" key="1">
    <source>
        <dbReference type="ARBA" id="ARBA00006964"/>
    </source>
</evidence>
<feature type="binding site" evidence="4">
    <location>
        <position position="65"/>
    </location>
    <ligand>
        <name>a divalent metal cation</name>
        <dbReference type="ChEBI" id="CHEBI:60240"/>
        <label>1</label>
    </ligand>
</feature>
<dbReference type="FunFam" id="3.40.1390.30:FF:000001">
    <property type="entry name" value="GTP cyclohydrolase 1 type 2"/>
    <property type="match status" value="1"/>
</dbReference>
<feature type="binding site" evidence="4">
    <location>
        <position position="235"/>
    </location>
    <ligand>
        <name>a divalent metal cation</name>
        <dbReference type="ChEBI" id="CHEBI:60240"/>
        <label>1</label>
    </ligand>
</feature>
<dbReference type="InterPro" id="IPR036069">
    <property type="entry name" value="DUF34/NIF3_sf"/>
</dbReference>
<dbReference type="PANTHER" id="PTHR13799">
    <property type="entry name" value="NGG1 INTERACTING FACTOR 3"/>
    <property type="match status" value="1"/>
</dbReference>
<evidence type="ECO:0000256" key="3">
    <source>
        <dbReference type="ARBA" id="ARBA00022723"/>
    </source>
</evidence>
<evidence type="ECO:0000313" key="6">
    <source>
        <dbReference type="Proteomes" id="UP000824101"/>
    </source>
</evidence>
<accession>A0A9D2GJT1</accession>
<reference evidence="5" key="2">
    <citation type="submission" date="2021-04" db="EMBL/GenBank/DDBJ databases">
        <authorList>
            <person name="Gilroy R."/>
        </authorList>
    </citation>
    <scope>NUCLEOTIDE SEQUENCE</scope>
    <source>
        <strain evidence="5">ChiBcec1-1093</strain>
    </source>
</reference>
<sequence>MKCREIIRILEELAPREYACDWDNPGLLAGRGDREVETILTAVDATDEVIGMAAEIGADMLITHHPLIFRPIKQINDGDFIGRRLLTLLRNDISYYAMHTNFDIAPGCMADLAADRLGLTETAPLEITGTDLKSGENLVGIGKVGRLPAPMTAAEIAELTKERFGLPFVTAYGLETEAEIFEYAAVSPGSGGSMIAPALKSVARVLITGDIGHHDGIDAAAQGLTVIDAGHYGLEHIFTDFLTGYLKERLGDRVAVAAAPKRFPEKVF</sequence>
<dbReference type="SUPFAM" id="SSF102705">
    <property type="entry name" value="NIF3 (NGG1p interacting factor 3)-like"/>
    <property type="match status" value="1"/>
</dbReference>
<feature type="binding site" evidence="4">
    <location>
        <position position="64"/>
    </location>
    <ligand>
        <name>a divalent metal cation</name>
        <dbReference type="ChEBI" id="CHEBI:60240"/>
        <label>2</label>
    </ligand>
</feature>
<dbReference type="NCBIfam" id="TIGR00486">
    <property type="entry name" value="YbgI_SA1388"/>
    <property type="match status" value="1"/>
</dbReference>
<organism evidence="5 6">
    <name type="scientific">Candidatus Lachnoclostridium stercorigallinarum</name>
    <dbReference type="NCBI Taxonomy" id="2838634"/>
    <lineage>
        <taxon>Bacteria</taxon>
        <taxon>Bacillati</taxon>
        <taxon>Bacillota</taxon>
        <taxon>Clostridia</taxon>
        <taxon>Lachnospirales</taxon>
        <taxon>Lachnospiraceae</taxon>
    </lineage>
</organism>
<feature type="binding site" evidence="4">
    <location>
        <position position="231"/>
    </location>
    <ligand>
        <name>a divalent metal cation</name>
        <dbReference type="ChEBI" id="CHEBI:60240"/>
        <label>1</label>
    </ligand>
</feature>
<protein>
    <recommendedName>
        <fullName evidence="2">GTP cyclohydrolase 1 type 2 homolog</fullName>
    </recommendedName>
</protein>
<dbReference type="EMBL" id="DXBC01000155">
    <property type="protein sequence ID" value="HIZ80041.1"/>
    <property type="molecule type" value="Genomic_DNA"/>
</dbReference>
<evidence type="ECO:0000313" key="5">
    <source>
        <dbReference type="EMBL" id="HIZ80041.1"/>
    </source>
</evidence>
<evidence type="ECO:0000256" key="2">
    <source>
        <dbReference type="ARBA" id="ARBA00022112"/>
    </source>
</evidence>
<comment type="caution">
    <text evidence="5">The sequence shown here is derived from an EMBL/GenBank/DDBJ whole genome shotgun (WGS) entry which is preliminary data.</text>
</comment>
<reference evidence="5" key="1">
    <citation type="journal article" date="2021" name="PeerJ">
        <title>Extensive microbial diversity within the chicken gut microbiome revealed by metagenomics and culture.</title>
        <authorList>
            <person name="Gilroy R."/>
            <person name="Ravi A."/>
            <person name="Getino M."/>
            <person name="Pursley I."/>
            <person name="Horton D.L."/>
            <person name="Alikhan N.F."/>
            <person name="Baker D."/>
            <person name="Gharbi K."/>
            <person name="Hall N."/>
            <person name="Watson M."/>
            <person name="Adriaenssens E.M."/>
            <person name="Foster-Nyarko E."/>
            <person name="Jarju S."/>
            <person name="Secka A."/>
            <person name="Antonio M."/>
            <person name="Oren A."/>
            <person name="Chaudhuri R.R."/>
            <person name="La Ragione R."/>
            <person name="Hildebrand F."/>
            <person name="Pallen M.J."/>
        </authorList>
    </citation>
    <scope>NUCLEOTIDE SEQUENCE</scope>
    <source>
        <strain evidence="5">ChiBcec1-1093</strain>
    </source>
</reference>
<proteinExistence type="inferred from homology"/>
<dbReference type="InterPro" id="IPR002678">
    <property type="entry name" value="DUF34/NIF3"/>
</dbReference>
<comment type="similarity">
    <text evidence="1">Belongs to the GTP cyclohydrolase I type 2/NIF3 family.</text>
</comment>
<dbReference type="GO" id="GO:0046872">
    <property type="term" value="F:metal ion binding"/>
    <property type="evidence" value="ECO:0007669"/>
    <property type="project" value="UniProtKB-KW"/>
</dbReference>
<feature type="binding site" evidence="4">
    <location>
        <position position="103"/>
    </location>
    <ligand>
        <name>a divalent metal cation</name>
        <dbReference type="ChEBI" id="CHEBI:60240"/>
        <label>1</label>
    </ligand>
</feature>
<dbReference type="Gene3D" id="3.40.1390.30">
    <property type="entry name" value="NIF3 (NGG1p interacting factor 3)-like"/>
    <property type="match status" value="2"/>
</dbReference>
<evidence type="ECO:0000256" key="4">
    <source>
        <dbReference type="PIRSR" id="PIRSR602678-1"/>
    </source>
</evidence>
<dbReference type="GO" id="GO:0005737">
    <property type="term" value="C:cytoplasm"/>
    <property type="evidence" value="ECO:0007669"/>
    <property type="project" value="TreeGrafter"/>
</dbReference>
<name>A0A9D2GJT1_9FIRM</name>
<dbReference type="Pfam" id="PF01784">
    <property type="entry name" value="DUF34_NIF3"/>
    <property type="match status" value="1"/>
</dbReference>
<dbReference type="Proteomes" id="UP000824101">
    <property type="component" value="Unassembled WGS sequence"/>
</dbReference>
<keyword evidence="3 4" id="KW-0479">Metal-binding</keyword>
<gene>
    <name evidence="5" type="ORF">IAA17_09680</name>
</gene>
<dbReference type="AlphaFoldDB" id="A0A9D2GJT1"/>
<dbReference type="PANTHER" id="PTHR13799:SF14">
    <property type="entry name" value="GTP CYCLOHYDROLASE 1 TYPE 2 HOMOLOG"/>
    <property type="match status" value="1"/>
</dbReference>